<gene>
    <name evidence="1" type="ORF">ELQ35_10485</name>
</gene>
<dbReference type="RefSeq" id="WP_126864789.1">
    <property type="nucleotide sequence ID" value="NZ_JAUSTX010000006.1"/>
</dbReference>
<evidence type="ECO:0000313" key="2">
    <source>
        <dbReference type="Proteomes" id="UP000267430"/>
    </source>
</evidence>
<proteinExistence type="predicted"/>
<name>A0A433HLV2_9BACI</name>
<keyword evidence="2" id="KW-1185">Reference proteome</keyword>
<evidence type="ECO:0000313" key="1">
    <source>
        <dbReference type="EMBL" id="RUQ29376.1"/>
    </source>
</evidence>
<protein>
    <submittedName>
        <fullName evidence="1">Uncharacterized protein</fullName>
    </submittedName>
</protein>
<sequence length="251" mass="28622">MAKKQVRETFRCPEIVPPDAPDDFCIPEFRCPERIETFKFPSPTSCLPPEETEELEARIDAANELLLDLGLSARREDEERREEARREAFEGLIGQNVEVELDCPNENNPEKNRVVKGRVHFAGEDFVILRRNEKQVLIPLLKICSIDLQNRFAEPEENQQLIDIDPCLRRAITFNFGEVVSQSPQLIEIFFGLRLGVFLLTFLDQRIKAVLEDEVIAGKLVEATQDSLTVCQNGGNHEIPIDDVCFLAITD</sequence>
<reference evidence="1 2" key="1">
    <citation type="submission" date="2018-12" db="EMBL/GenBank/DDBJ databases">
        <title>Bacillus chawlae sp. nov., Bacillus glennii sp. nov., and Bacillus saganii sp. nov. Isolated from the Vehicle Assembly Building at Kennedy Space Center where the Viking Spacecraft were Assembled.</title>
        <authorList>
            <person name="Seuylemezian A."/>
            <person name="Vaishampayan P."/>
        </authorList>
    </citation>
    <scope>NUCLEOTIDE SEQUENCE [LARGE SCALE GENOMIC DNA]</scope>
    <source>
        <strain evidence="1 2">L5</strain>
    </source>
</reference>
<comment type="caution">
    <text evidence="1">The sequence shown here is derived from an EMBL/GenBank/DDBJ whole genome shotgun (WGS) entry which is preliminary data.</text>
</comment>
<accession>A0A433HLV2</accession>
<dbReference type="AlphaFoldDB" id="A0A433HLV2"/>
<dbReference type="EMBL" id="RYZZ01000010">
    <property type="protein sequence ID" value="RUQ29376.1"/>
    <property type="molecule type" value="Genomic_DNA"/>
</dbReference>
<dbReference type="OrthoDB" id="2664331at2"/>
<dbReference type="Proteomes" id="UP000267430">
    <property type="component" value="Unassembled WGS sequence"/>
</dbReference>
<organism evidence="1 2">
    <name type="scientific">Peribacillus cavernae</name>
    <dbReference type="NCBI Taxonomy" id="1674310"/>
    <lineage>
        <taxon>Bacteria</taxon>
        <taxon>Bacillati</taxon>
        <taxon>Bacillota</taxon>
        <taxon>Bacilli</taxon>
        <taxon>Bacillales</taxon>
        <taxon>Bacillaceae</taxon>
        <taxon>Peribacillus</taxon>
    </lineage>
</organism>